<sequence length="168" mass="17427">MDLSPYLEALRRDFVSSAAPGGEDVTRTAELLAGSIEAAIRLSMMEVLSAAADEITDELDKSGHPATVEVRMRGRQADLVVTDAPAAAPAPPPTSAGDSGDVARITLRLPEQLKEAVEQAASAESISVNAWLVRAINAAVHHGGPTPGATTGRARFTGGRRITGYAQA</sequence>
<dbReference type="EMBL" id="BSTX01000001">
    <property type="protein sequence ID" value="GLZ75600.1"/>
    <property type="molecule type" value="Genomic_DNA"/>
</dbReference>
<reference evidence="1" key="1">
    <citation type="submission" date="2023-03" db="EMBL/GenBank/DDBJ databases">
        <title>Actinorhabdospora filicis NBRC 111898.</title>
        <authorList>
            <person name="Ichikawa N."/>
            <person name="Sato H."/>
            <person name="Tonouchi N."/>
        </authorList>
    </citation>
    <scope>NUCLEOTIDE SEQUENCE</scope>
    <source>
        <strain evidence="1">NBRC 111898</strain>
    </source>
</reference>
<dbReference type="InterPro" id="IPR010985">
    <property type="entry name" value="Ribbon_hlx_hlx"/>
</dbReference>
<organism evidence="1 2">
    <name type="scientific">Actinorhabdospora filicis</name>
    <dbReference type="NCBI Taxonomy" id="1785913"/>
    <lineage>
        <taxon>Bacteria</taxon>
        <taxon>Bacillati</taxon>
        <taxon>Actinomycetota</taxon>
        <taxon>Actinomycetes</taxon>
        <taxon>Micromonosporales</taxon>
        <taxon>Micromonosporaceae</taxon>
        <taxon>Actinorhabdospora</taxon>
    </lineage>
</organism>
<gene>
    <name evidence="1" type="ORF">Afil01_04070</name>
</gene>
<accession>A0A9W6SGI9</accession>
<evidence type="ECO:0000313" key="2">
    <source>
        <dbReference type="Proteomes" id="UP001165079"/>
    </source>
</evidence>
<proteinExistence type="predicted"/>
<evidence type="ECO:0008006" key="3">
    <source>
        <dbReference type="Google" id="ProtNLM"/>
    </source>
</evidence>
<protein>
    <recommendedName>
        <fullName evidence="3">Toxin-antitoxin system HicB family antitoxin</fullName>
    </recommendedName>
</protein>
<evidence type="ECO:0000313" key="1">
    <source>
        <dbReference type="EMBL" id="GLZ75600.1"/>
    </source>
</evidence>
<dbReference type="Gene3D" id="1.10.1220.10">
    <property type="entry name" value="Met repressor-like"/>
    <property type="match status" value="1"/>
</dbReference>
<dbReference type="SUPFAM" id="SSF47598">
    <property type="entry name" value="Ribbon-helix-helix"/>
    <property type="match status" value="1"/>
</dbReference>
<dbReference type="GO" id="GO:0006355">
    <property type="term" value="P:regulation of DNA-templated transcription"/>
    <property type="evidence" value="ECO:0007669"/>
    <property type="project" value="InterPro"/>
</dbReference>
<keyword evidence="2" id="KW-1185">Reference proteome</keyword>
<dbReference type="InterPro" id="IPR013321">
    <property type="entry name" value="Arc_rbn_hlx_hlx"/>
</dbReference>
<dbReference type="Proteomes" id="UP001165079">
    <property type="component" value="Unassembled WGS sequence"/>
</dbReference>
<dbReference type="RefSeq" id="WP_285660843.1">
    <property type="nucleotide sequence ID" value="NZ_BSTX01000001.1"/>
</dbReference>
<name>A0A9W6SGI9_9ACTN</name>
<comment type="caution">
    <text evidence="1">The sequence shown here is derived from an EMBL/GenBank/DDBJ whole genome shotgun (WGS) entry which is preliminary data.</text>
</comment>
<dbReference type="AlphaFoldDB" id="A0A9W6SGI9"/>